<dbReference type="RefSeq" id="WP_130991138.1">
    <property type="nucleotide sequence ID" value="NZ_SISK01000006.1"/>
</dbReference>
<gene>
    <name evidence="1" type="ORF">EYE42_09780</name>
</gene>
<protein>
    <submittedName>
        <fullName evidence="1">Uncharacterized protein</fullName>
    </submittedName>
</protein>
<dbReference type="EMBL" id="SISK01000006">
    <property type="protein sequence ID" value="TBN39936.1"/>
    <property type="molecule type" value="Genomic_DNA"/>
</dbReference>
<name>A0A4Q9FZN5_9RHOB</name>
<dbReference type="OrthoDB" id="9873618at2"/>
<accession>A0A4Q9FZN5</accession>
<reference evidence="1 2" key="1">
    <citation type="submission" date="2019-02" db="EMBL/GenBank/DDBJ databases">
        <title>Paracoccus subflavus sp. nov., isolated from marine sediment of the Pacific Ocean.</title>
        <authorList>
            <person name="Zhang G."/>
        </authorList>
    </citation>
    <scope>NUCLEOTIDE SEQUENCE [LARGE SCALE GENOMIC DNA]</scope>
    <source>
        <strain evidence="1 2">GY0581</strain>
    </source>
</reference>
<dbReference type="AlphaFoldDB" id="A0A4Q9FZN5"/>
<organism evidence="1 2">
    <name type="scientific">Paracoccus subflavus</name>
    <dbReference type="NCBI Taxonomy" id="2528244"/>
    <lineage>
        <taxon>Bacteria</taxon>
        <taxon>Pseudomonadati</taxon>
        <taxon>Pseudomonadota</taxon>
        <taxon>Alphaproteobacteria</taxon>
        <taxon>Rhodobacterales</taxon>
        <taxon>Paracoccaceae</taxon>
        <taxon>Paracoccus</taxon>
    </lineage>
</organism>
<sequence length="226" mass="23825">MKVLPDLKLPLRDILRSAATLADTTDDILAPAAVLLPPPIRTQVGSLVNRVRQAGKRLVTSPVTEDQIRTAARFVAGSAPDNAAAECCATVIGNAWEHLHDAAGTRRHLISETMLAARLSRMTRGAGQSPAQSGANLIVRLRDSSALWPTASLGGAPTAAERQEVDLALVAVVVWLLTDRPASLREEEVLLDLALALVGAVRADVLAAITDRNLLAPILADTAAHL</sequence>
<comment type="caution">
    <text evidence="1">The sequence shown here is derived from an EMBL/GenBank/DDBJ whole genome shotgun (WGS) entry which is preliminary data.</text>
</comment>
<proteinExistence type="predicted"/>
<evidence type="ECO:0000313" key="2">
    <source>
        <dbReference type="Proteomes" id="UP000293520"/>
    </source>
</evidence>
<evidence type="ECO:0000313" key="1">
    <source>
        <dbReference type="EMBL" id="TBN39936.1"/>
    </source>
</evidence>
<dbReference type="Proteomes" id="UP000293520">
    <property type="component" value="Unassembled WGS sequence"/>
</dbReference>
<keyword evidence="2" id="KW-1185">Reference proteome</keyword>